<gene>
    <name evidence="2" type="ORF">JYB65_04945</name>
</gene>
<keyword evidence="3" id="KW-1185">Reference proteome</keyword>
<dbReference type="InterPro" id="IPR036388">
    <property type="entry name" value="WH-like_DNA-bd_sf"/>
</dbReference>
<sequence>MKVSTKGRYSLRLLIDLAEHNTGEYIPLKEISERQNISVKYLEQIVNQLGKAGYLNSVRGPQGGYKLSKAPKEYIIGDILRIMEGSFAPISCLQDTKNQCERYNECATISFWEGLYEVIDDYINQFTLQDLVDKHTEKRKWDYTI</sequence>
<dbReference type="GO" id="GO:0003700">
    <property type="term" value="F:DNA-binding transcription factor activity"/>
    <property type="evidence" value="ECO:0007669"/>
    <property type="project" value="TreeGrafter"/>
</dbReference>
<evidence type="ECO:0000256" key="1">
    <source>
        <dbReference type="ARBA" id="ARBA00023125"/>
    </source>
</evidence>
<name>A0A939D7V6_CLOAM</name>
<dbReference type="PANTHER" id="PTHR33221">
    <property type="entry name" value="WINGED HELIX-TURN-HELIX TRANSCRIPTIONAL REGULATOR, RRF2 FAMILY"/>
    <property type="match status" value="1"/>
</dbReference>
<dbReference type="GO" id="GO:0003677">
    <property type="term" value="F:DNA binding"/>
    <property type="evidence" value="ECO:0007669"/>
    <property type="project" value="UniProtKB-KW"/>
</dbReference>
<dbReference type="PROSITE" id="PS01332">
    <property type="entry name" value="HTH_RRF2_1"/>
    <property type="match status" value="1"/>
</dbReference>
<dbReference type="NCBIfam" id="TIGR00738">
    <property type="entry name" value="rrf2_super"/>
    <property type="match status" value="1"/>
</dbReference>
<dbReference type="Pfam" id="PF02082">
    <property type="entry name" value="Rrf2"/>
    <property type="match status" value="1"/>
</dbReference>
<accession>A0A939D7V6</accession>
<dbReference type="EMBL" id="JAFJZZ010000001">
    <property type="protein sequence ID" value="MBN7772702.1"/>
    <property type="molecule type" value="Genomic_DNA"/>
</dbReference>
<proteinExistence type="predicted"/>
<keyword evidence="1" id="KW-0238">DNA-binding</keyword>
<dbReference type="PANTHER" id="PTHR33221:SF5">
    <property type="entry name" value="HTH-TYPE TRANSCRIPTIONAL REGULATOR ISCR"/>
    <property type="match status" value="1"/>
</dbReference>
<dbReference type="Proteomes" id="UP000664545">
    <property type="component" value="Unassembled WGS sequence"/>
</dbReference>
<dbReference type="Gene3D" id="1.10.10.10">
    <property type="entry name" value="Winged helix-like DNA-binding domain superfamily/Winged helix DNA-binding domain"/>
    <property type="match status" value="1"/>
</dbReference>
<organism evidence="2 3">
    <name type="scientific">Clostridium aminobutyricum</name>
    <dbReference type="NCBI Taxonomy" id="33953"/>
    <lineage>
        <taxon>Bacteria</taxon>
        <taxon>Bacillati</taxon>
        <taxon>Bacillota</taxon>
        <taxon>Clostridia</taxon>
        <taxon>Eubacteriales</taxon>
        <taxon>Clostridiaceae</taxon>
        <taxon>Clostridium</taxon>
    </lineage>
</organism>
<dbReference type="InterPro" id="IPR030489">
    <property type="entry name" value="TR_Rrf2-type_CS"/>
</dbReference>
<dbReference type="InterPro" id="IPR000944">
    <property type="entry name" value="Tscrpt_reg_Rrf2"/>
</dbReference>
<dbReference type="PROSITE" id="PS51197">
    <property type="entry name" value="HTH_RRF2_2"/>
    <property type="match status" value="1"/>
</dbReference>
<reference evidence="2" key="1">
    <citation type="submission" date="2021-02" db="EMBL/GenBank/DDBJ databases">
        <title>Abyssanaerobacter marinus gen.nov., sp., nov, anaerobic bacterium isolated from the Onnuri vent field of Indian Ocean and suggestion of Mogibacteriaceae fam. nov., and proposal of reclassification of ambiguous this family's genus member.</title>
        <authorList>
            <person name="Kim Y.J."/>
            <person name="Yang J.-A."/>
        </authorList>
    </citation>
    <scope>NUCLEOTIDE SEQUENCE</scope>
    <source>
        <strain evidence="2">DSM 2634</strain>
    </source>
</reference>
<protein>
    <submittedName>
        <fullName evidence="2">Rrf2 family transcriptional regulator</fullName>
    </submittedName>
</protein>
<dbReference type="AlphaFoldDB" id="A0A939D7V6"/>
<dbReference type="GO" id="GO:0005829">
    <property type="term" value="C:cytosol"/>
    <property type="evidence" value="ECO:0007669"/>
    <property type="project" value="TreeGrafter"/>
</dbReference>
<evidence type="ECO:0000313" key="3">
    <source>
        <dbReference type="Proteomes" id="UP000664545"/>
    </source>
</evidence>
<comment type="caution">
    <text evidence="2">The sequence shown here is derived from an EMBL/GenBank/DDBJ whole genome shotgun (WGS) entry which is preliminary data.</text>
</comment>
<dbReference type="SUPFAM" id="SSF46785">
    <property type="entry name" value="Winged helix' DNA-binding domain"/>
    <property type="match status" value="1"/>
</dbReference>
<dbReference type="RefSeq" id="WP_206581482.1">
    <property type="nucleotide sequence ID" value="NZ_JAFJZZ010000001.1"/>
</dbReference>
<dbReference type="InterPro" id="IPR036390">
    <property type="entry name" value="WH_DNA-bd_sf"/>
</dbReference>
<evidence type="ECO:0000313" key="2">
    <source>
        <dbReference type="EMBL" id="MBN7772702.1"/>
    </source>
</evidence>